<name>A0AAD7U2T4_9APHY</name>
<keyword evidence="2" id="KW-1185">Reference proteome</keyword>
<evidence type="ECO:0000313" key="1">
    <source>
        <dbReference type="EMBL" id="KAJ8494695.1"/>
    </source>
</evidence>
<reference evidence="1" key="1">
    <citation type="submission" date="2022-11" db="EMBL/GenBank/DDBJ databases">
        <title>Genome Sequence of Cubamyces cubensis.</title>
        <authorList>
            <person name="Buettner E."/>
        </authorList>
    </citation>
    <scope>NUCLEOTIDE SEQUENCE</scope>
    <source>
        <strain evidence="1">MPL-01</strain>
    </source>
</reference>
<protein>
    <submittedName>
        <fullName evidence="1">Uncharacterized protein</fullName>
    </submittedName>
</protein>
<dbReference type="Proteomes" id="UP001215151">
    <property type="component" value="Unassembled WGS sequence"/>
</dbReference>
<dbReference type="EMBL" id="JAPEVG010000033">
    <property type="protein sequence ID" value="KAJ8494695.1"/>
    <property type="molecule type" value="Genomic_DNA"/>
</dbReference>
<proteinExistence type="predicted"/>
<evidence type="ECO:0000313" key="2">
    <source>
        <dbReference type="Proteomes" id="UP001215151"/>
    </source>
</evidence>
<accession>A0AAD7U2T4</accession>
<comment type="caution">
    <text evidence="1">The sequence shown here is derived from an EMBL/GenBank/DDBJ whole genome shotgun (WGS) entry which is preliminary data.</text>
</comment>
<gene>
    <name evidence="1" type="ORF">ONZ51_g2178</name>
</gene>
<organism evidence="1 2">
    <name type="scientific">Trametes cubensis</name>
    <dbReference type="NCBI Taxonomy" id="1111947"/>
    <lineage>
        <taxon>Eukaryota</taxon>
        <taxon>Fungi</taxon>
        <taxon>Dikarya</taxon>
        <taxon>Basidiomycota</taxon>
        <taxon>Agaricomycotina</taxon>
        <taxon>Agaricomycetes</taxon>
        <taxon>Polyporales</taxon>
        <taxon>Polyporaceae</taxon>
        <taxon>Trametes</taxon>
    </lineage>
</organism>
<sequence length="241" mass="27565">MSTTPYPWDDAYIVEYNRETPADLSNDRLVLYTIPQDPPPEAAYRSAPSSQFAASYLHIPIPELPIQARFPVQLPKDVDPAFRQEVLVGGEIGLQLSTCCALEEGYSGLTVLRRIATTVDDVSSVMDHLCYGKYVWVERAWFPGENMHKARRPSPKHRVTGFPRSQLLTYLVEQQYRHWSDITSSRGEVQLGHLIGQDAAHYQVNYRVSWDSLYLVAIRRRRSKASDGSTLWFPELEIRIP</sequence>
<dbReference type="AlphaFoldDB" id="A0AAD7U2T4"/>